<organism evidence="8 9">
    <name type="scientific">Candidatus Buchananbacteria bacterium CG10_big_fil_rev_8_21_14_0_10_42_9</name>
    <dbReference type="NCBI Taxonomy" id="1974526"/>
    <lineage>
        <taxon>Bacteria</taxon>
        <taxon>Candidatus Buchananiibacteriota</taxon>
    </lineage>
</organism>
<dbReference type="PANTHER" id="PTHR43453">
    <property type="entry name" value="RRNA METHYLASE-LIKE"/>
    <property type="match status" value="1"/>
</dbReference>
<evidence type="ECO:0000256" key="3">
    <source>
        <dbReference type="ARBA" id="ARBA00022679"/>
    </source>
</evidence>
<gene>
    <name evidence="8" type="ORF">COT81_04820</name>
</gene>
<keyword evidence="6" id="KW-0694">RNA-binding</keyword>
<evidence type="ECO:0000259" key="7">
    <source>
        <dbReference type="Pfam" id="PF00588"/>
    </source>
</evidence>
<dbReference type="Pfam" id="PF00588">
    <property type="entry name" value="SpoU_methylase"/>
    <property type="match status" value="1"/>
</dbReference>
<dbReference type="SUPFAM" id="SSF75217">
    <property type="entry name" value="alpha/beta knot"/>
    <property type="match status" value="1"/>
</dbReference>
<keyword evidence="5" id="KW-0819">tRNA processing</keyword>
<dbReference type="Gene3D" id="3.40.1280.10">
    <property type="match status" value="1"/>
</dbReference>
<keyword evidence="3 8" id="KW-0808">Transferase</keyword>
<evidence type="ECO:0000256" key="4">
    <source>
        <dbReference type="ARBA" id="ARBA00022691"/>
    </source>
</evidence>
<keyword evidence="2 8" id="KW-0489">Methyltransferase</keyword>
<proteinExistence type="predicted"/>
<dbReference type="GO" id="GO:0000049">
    <property type="term" value="F:tRNA binding"/>
    <property type="evidence" value="ECO:0007669"/>
    <property type="project" value="UniProtKB-KW"/>
</dbReference>
<name>A0A2H0W072_9BACT</name>
<dbReference type="PANTHER" id="PTHR43453:SF1">
    <property type="entry name" value="TRNA_RRNA METHYLTRANSFERASE SPOU TYPE DOMAIN-CONTAINING PROTEIN"/>
    <property type="match status" value="1"/>
</dbReference>
<keyword evidence="1" id="KW-0820">tRNA-binding</keyword>
<evidence type="ECO:0000256" key="1">
    <source>
        <dbReference type="ARBA" id="ARBA00022555"/>
    </source>
</evidence>
<dbReference type="GO" id="GO:0008173">
    <property type="term" value="F:RNA methyltransferase activity"/>
    <property type="evidence" value="ECO:0007669"/>
    <property type="project" value="InterPro"/>
</dbReference>
<sequence length="200" mass="23122">MLKRYICVATEKRKKRIASVITNRHPGIIVLEDIHDPHNAAAVFRTCDAFGFQQVYLIFEKEKKFNPRRVGKVSSASANKWLDFKIYSSTKKCIADLKRKKYEIVASTLNDSSENLFQAKFKSYKTALMFGNEHRGLSDAAIKLSHRQIIIPMFGMVQSLNLSVTAAICMYELTRQNQFSKNFQLTKKEQTELLNRFKKM</sequence>
<accession>A0A2H0W072</accession>
<evidence type="ECO:0000313" key="9">
    <source>
        <dbReference type="Proteomes" id="UP000230935"/>
    </source>
</evidence>
<dbReference type="CDD" id="cd18092">
    <property type="entry name" value="SpoU-like_TrmH"/>
    <property type="match status" value="1"/>
</dbReference>
<dbReference type="InterPro" id="IPR001537">
    <property type="entry name" value="SpoU_MeTrfase"/>
</dbReference>
<keyword evidence="4" id="KW-0949">S-adenosyl-L-methionine</keyword>
<evidence type="ECO:0000256" key="6">
    <source>
        <dbReference type="ARBA" id="ARBA00022884"/>
    </source>
</evidence>
<evidence type="ECO:0000256" key="5">
    <source>
        <dbReference type="ARBA" id="ARBA00022694"/>
    </source>
</evidence>
<reference evidence="9" key="1">
    <citation type="submission" date="2017-09" db="EMBL/GenBank/DDBJ databases">
        <title>Depth-based differentiation of microbial function through sediment-hosted aquifers and enrichment of novel symbionts in the deep terrestrial subsurface.</title>
        <authorList>
            <person name="Probst A.J."/>
            <person name="Ladd B."/>
            <person name="Jarett J.K."/>
            <person name="Geller-Mcgrath D.E."/>
            <person name="Sieber C.M.K."/>
            <person name="Emerson J.B."/>
            <person name="Anantharaman K."/>
            <person name="Thomas B.C."/>
            <person name="Malmstrom R."/>
            <person name="Stieglmeier M."/>
            <person name="Klingl A."/>
            <person name="Woyke T."/>
            <person name="Ryan C.M."/>
            <person name="Banfield J.F."/>
        </authorList>
    </citation>
    <scope>NUCLEOTIDE SEQUENCE [LARGE SCALE GENOMIC DNA]</scope>
</reference>
<dbReference type="InterPro" id="IPR033671">
    <property type="entry name" value="TrmH"/>
</dbReference>
<comment type="caution">
    <text evidence="8">The sequence shown here is derived from an EMBL/GenBank/DDBJ whole genome shotgun (WGS) entry which is preliminary data.</text>
</comment>
<evidence type="ECO:0000256" key="2">
    <source>
        <dbReference type="ARBA" id="ARBA00022603"/>
    </source>
</evidence>
<feature type="domain" description="tRNA/rRNA methyltransferase SpoU type" evidence="7">
    <location>
        <begin position="28"/>
        <end position="171"/>
    </location>
</feature>
<dbReference type="Proteomes" id="UP000230935">
    <property type="component" value="Unassembled WGS sequence"/>
</dbReference>
<dbReference type="InterPro" id="IPR029026">
    <property type="entry name" value="tRNA_m1G_MTases_N"/>
</dbReference>
<protein>
    <submittedName>
        <fullName evidence="8">RNA methyltransferase</fullName>
    </submittedName>
</protein>
<evidence type="ECO:0000313" key="8">
    <source>
        <dbReference type="EMBL" id="PIS04753.1"/>
    </source>
</evidence>
<dbReference type="EMBL" id="PEZZ01000037">
    <property type="protein sequence ID" value="PIS04753.1"/>
    <property type="molecule type" value="Genomic_DNA"/>
</dbReference>
<dbReference type="InterPro" id="IPR029028">
    <property type="entry name" value="Alpha/beta_knot_MTases"/>
</dbReference>
<dbReference type="GO" id="GO:0002938">
    <property type="term" value="P:tRNA guanine ribose methylation"/>
    <property type="evidence" value="ECO:0007669"/>
    <property type="project" value="TreeGrafter"/>
</dbReference>
<dbReference type="AlphaFoldDB" id="A0A2H0W072"/>